<evidence type="ECO:0000313" key="1">
    <source>
        <dbReference type="EMBL" id="WRL48005.1"/>
    </source>
</evidence>
<protein>
    <recommendedName>
        <fullName evidence="3">Tetratricopeptide repeat protein</fullName>
    </recommendedName>
</protein>
<keyword evidence="2" id="KW-1185">Reference proteome</keyword>
<reference evidence="1 2" key="1">
    <citation type="submission" date="2023-12" db="EMBL/GenBank/DDBJ databases">
        <title>A. evansii MAY27, complete genome.</title>
        <authorList>
            <person name="Wang Y."/>
        </authorList>
    </citation>
    <scope>NUCLEOTIDE SEQUENCE [LARGE SCALE GENOMIC DNA]</scope>
    <source>
        <strain evidence="1 2">MAY27</strain>
    </source>
</reference>
<gene>
    <name evidence="1" type="ORF">U5817_08190</name>
</gene>
<proteinExistence type="predicted"/>
<organism evidence="1 2">
    <name type="scientific">Aromatoleum evansii</name>
    <name type="common">Azoarcus evansii</name>
    <dbReference type="NCBI Taxonomy" id="59406"/>
    <lineage>
        <taxon>Bacteria</taxon>
        <taxon>Pseudomonadati</taxon>
        <taxon>Pseudomonadota</taxon>
        <taxon>Betaproteobacteria</taxon>
        <taxon>Rhodocyclales</taxon>
        <taxon>Rhodocyclaceae</taxon>
        <taxon>Aromatoleum</taxon>
    </lineage>
</organism>
<dbReference type="RefSeq" id="WP_407280356.1">
    <property type="nucleotide sequence ID" value="NZ_CP141259.1"/>
</dbReference>
<dbReference type="EMBL" id="CP141259">
    <property type="protein sequence ID" value="WRL48005.1"/>
    <property type="molecule type" value="Genomic_DNA"/>
</dbReference>
<evidence type="ECO:0000313" key="2">
    <source>
        <dbReference type="Proteomes" id="UP001626593"/>
    </source>
</evidence>
<dbReference type="Proteomes" id="UP001626593">
    <property type="component" value="Chromosome"/>
</dbReference>
<evidence type="ECO:0008006" key="3">
    <source>
        <dbReference type="Google" id="ProtNLM"/>
    </source>
</evidence>
<accession>A0ABZ1ARC8</accession>
<name>A0ABZ1ARC8_AROEV</name>
<sequence length="93" mass="10390">MSHRFPKTHVSDERDSRRKVAYLRELIESEPAVAIATAQAIAENPTLLDGLGAIVARLAKVDEAAAILERVFAEHARSYPRTYLAYVDARLKK</sequence>